<dbReference type="InterPro" id="IPR002645">
    <property type="entry name" value="STAS_dom"/>
</dbReference>
<dbReference type="SUPFAM" id="SSF52091">
    <property type="entry name" value="SpoIIaa-like"/>
    <property type="match status" value="1"/>
</dbReference>
<proteinExistence type="predicted"/>
<dbReference type="CDD" id="cd07043">
    <property type="entry name" value="STAS_anti-anti-sigma_factors"/>
    <property type="match status" value="1"/>
</dbReference>
<dbReference type="Pfam" id="PF13466">
    <property type="entry name" value="STAS_2"/>
    <property type="match status" value="1"/>
</dbReference>
<organism evidence="2 3">
    <name type="scientific">Amycolatopsis minnesotensis</name>
    <dbReference type="NCBI Taxonomy" id="337894"/>
    <lineage>
        <taxon>Bacteria</taxon>
        <taxon>Bacillati</taxon>
        <taxon>Actinomycetota</taxon>
        <taxon>Actinomycetes</taxon>
        <taxon>Pseudonocardiales</taxon>
        <taxon>Pseudonocardiaceae</taxon>
        <taxon>Amycolatopsis</taxon>
    </lineage>
</organism>
<dbReference type="RefSeq" id="WP_344417846.1">
    <property type="nucleotide sequence ID" value="NZ_BAAANN010000010.1"/>
</dbReference>
<gene>
    <name evidence="2" type="ORF">GCM10009754_29100</name>
</gene>
<dbReference type="InterPro" id="IPR058548">
    <property type="entry name" value="MlaB-like_STAS"/>
</dbReference>
<dbReference type="EMBL" id="BAAANN010000010">
    <property type="protein sequence ID" value="GAA1957204.1"/>
    <property type="molecule type" value="Genomic_DNA"/>
</dbReference>
<evidence type="ECO:0000313" key="3">
    <source>
        <dbReference type="Proteomes" id="UP001501116"/>
    </source>
</evidence>
<dbReference type="PROSITE" id="PS50801">
    <property type="entry name" value="STAS"/>
    <property type="match status" value="1"/>
</dbReference>
<dbReference type="Gene3D" id="3.30.750.24">
    <property type="entry name" value="STAS domain"/>
    <property type="match status" value="1"/>
</dbReference>
<dbReference type="PANTHER" id="PTHR33495:SF2">
    <property type="entry name" value="ANTI-SIGMA FACTOR ANTAGONIST TM_1081-RELATED"/>
    <property type="match status" value="1"/>
</dbReference>
<evidence type="ECO:0000259" key="1">
    <source>
        <dbReference type="PROSITE" id="PS50801"/>
    </source>
</evidence>
<evidence type="ECO:0000313" key="2">
    <source>
        <dbReference type="EMBL" id="GAA1957204.1"/>
    </source>
</evidence>
<keyword evidence="3" id="KW-1185">Reference proteome</keyword>
<feature type="domain" description="STAS" evidence="1">
    <location>
        <begin position="32"/>
        <end position="136"/>
    </location>
</feature>
<dbReference type="Proteomes" id="UP001501116">
    <property type="component" value="Unassembled WGS sequence"/>
</dbReference>
<dbReference type="InterPro" id="IPR036513">
    <property type="entry name" value="STAS_dom_sf"/>
</dbReference>
<accession>A0ABP5C3C5</accession>
<dbReference type="PANTHER" id="PTHR33495">
    <property type="entry name" value="ANTI-SIGMA FACTOR ANTAGONIST TM_1081-RELATED-RELATED"/>
    <property type="match status" value="1"/>
</dbReference>
<comment type="caution">
    <text evidence="2">The sequence shown here is derived from an EMBL/GenBank/DDBJ whole genome shotgun (WGS) entry which is preliminary data.</text>
</comment>
<reference evidence="3" key="1">
    <citation type="journal article" date="2019" name="Int. J. Syst. Evol. Microbiol.">
        <title>The Global Catalogue of Microorganisms (GCM) 10K type strain sequencing project: providing services to taxonomists for standard genome sequencing and annotation.</title>
        <authorList>
            <consortium name="The Broad Institute Genomics Platform"/>
            <consortium name="The Broad Institute Genome Sequencing Center for Infectious Disease"/>
            <person name="Wu L."/>
            <person name="Ma J."/>
        </authorList>
    </citation>
    <scope>NUCLEOTIDE SEQUENCE [LARGE SCALE GENOMIC DNA]</scope>
    <source>
        <strain evidence="3">JCM 14545</strain>
    </source>
</reference>
<sequence length="136" mass="14416">MTEVPVPRTPDQLSLAAATPAPQAVVPPGRFGVRVVRPAPTATVIEVTGELDAATVRHFLDVVEPRLASVVRTLVVDLSAVTSLDSAGLRALRRCVRRAAATGQGFVLITGPRRLFRALETGEFAYCLARTAETVA</sequence>
<name>A0ABP5C3C5_9PSEU</name>
<protein>
    <recommendedName>
        <fullName evidence="1">STAS domain-containing protein</fullName>
    </recommendedName>
</protein>